<dbReference type="RefSeq" id="WP_148059571.1">
    <property type="nucleotide sequence ID" value="NZ_RKHQ01000001.1"/>
</dbReference>
<comment type="caution">
    <text evidence="2">The sequence shown here is derived from an EMBL/GenBank/DDBJ whole genome shotgun (WGS) entry which is preliminary data.</text>
</comment>
<dbReference type="OrthoDB" id="3268054at2"/>
<accession>A0A3N2DBH4</accession>
<reference evidence="2 3" key="1">
    <citation type="submission" date="2018-11" db="EMBL/GenBank/DDBJ databases">
        <title>Sequencing the genomes of 1000 actinobacteria strains.</title>
        <authorList>
            <person name="Klenk H.-P."/>
        </authorList>
    </citation>
    <scope>NUCLEOTIDE SEQUENCE [LARGE SCALE GENOMIC DNA]</scope>
    <source>
        <strain evidence="2 3">DSM 13521</strain>
    </source>
</reference>
<proteinExistence type="predicted"/>
<keyword evidence="1" id="KW-0732">Signal</keyword>
<dbReference type="EMBL" id="RKHQ01000001">
    <property type="protein sequence ID" value="ROR97062.1"/>
    <property type="molecule type" value="Genomic_DNA"/>
</dbReference>
<feature type="signal peptide" evidence="1">
    <location>
        <begin position="1"/>
        <end position="22"/>
    </location>
</feature>
<evidence type="ECO:0000313" key="3">
    <source>
        <dbReference type="Proteomes" id="UP000275356"/>
    </source>
</evidence>
<dbReference type="PROSITE" id="PS51257">
    <property type="entry name" value="PROKAR_LIPOPROTEIN"/>
    <property type="match status" value="1"/>
</dbReference>
<dbReference type="Proteomes" id="UP000275356">
    <property type="component" value="Unassembled WGS sequence"/>
</dbReference>
<protein>
    <recommendedName>
        <fullName evidence="4">Lipoprotein</fullName>
    </recommendedName>
</protein>
<evidence type="ECO:0000313" key="2">
    <source>
        <dbReference type="EMBL" id="ROR97062.1"/>
    </source>
</evidence>
<dbReference type="AlphaFoldDB" id="A0A3N2DBH4"/>
<name>A0A3N2DBH4_9MICO</name>
<feature type="chain" id="PRO_5039180227" description="Lipoprotein" evidence="1">
    <location>
        <begin position="23"/>
        <end position="199"/>
    </location>
</feature>
<keyword evidence="3" id="KW-1185">Reference proteome</keyword>
<evidence type="ECO:0000256" key="1">
    <source>
        <dbReference type="SAM" id="SignalP"/>
    </source>
</evidence>
<sequence length="199" mass="21666">MSARVLRASLAAVALVTTAACAANGDPAGADDLDWYLENAPENQRVLLEDGELTYAEYEQAVISARDCVVEAGYEPGPIELTQGLLGYEIEVDYTGESDPEAADRRFLEITDSCWNDNAGLVSMFWAQTLVLDRDEKEAMRPEVIACLNDAGLDLSNNASDDQIAEALIQDAEDNAQVAGPSPVDECLDEFYQFFLMTP</sequence>
<organism evidence="2 3">
    <name type="scientific">Salana multivorans</name>
    <dbReference type="NCBI Taxonomy" id="120377"/>
    <lineage>
        <taxon>Bacteria</taxon>
        <taxon>Bacillati</taxon>
        <taxon>Actinomycetota</taxon>
        <taxon>Actinomycetes</taxon>
        <taxon>Micrococcales</taxon>
        <taxon>Beutenbergiaceae</taxon>
        <taxon>Salana</taxon>
    </lineage>
</organism>
<evidence type="ECO:0008006" key="4">
    <source>
        <dbReference type="Google" id="ProtNLM"/>
    </source>
</evidence>
<gene>
    <name evidence="2" type="ORF">EDD28_1655</name>
</gene>